<dbReference type="EMBL" id="UZAE01012173">
    <property type="protein sequence ID" value="VDO03877.1"/>
    <property type="molecule type" value="Genomic_DNA"/>
</dbReference>
<dbReference type="SMART" id="SM00320">
    <property type="entry name" value="WD40"/>
    <property type="match status" value="9"/>
</dbReference>
<dbReference type="InterPro" id="IPR052652">
    <property type="entry name" value="Telomerase_Complex_Comp"/>
</dbReference>
<dbReference type="Pfam" id="PF13271">
    <property type="entry name" value="DUF4062"/>
    <property type="match status" value="1"/>
</dbReference>
<feature type="compositionally biased region" description="Basic residues" evidence="1">
    <location>
        <begin position="360"/>
        <end position="376"/>
    </location>
</feature>
<sequence>MELGTYVDKILLPKYRYTLNTENRLLREPSNSLTFANDDHGNANYSIPTKVPKMSNVVQEFTFHELLQGASHMPSALESITLKASSDELKYDFNISEGKNTLIGEIKAKKCATYCRRVLNIRFTANFLLAYSAMSLKCRPYLSKYFSAAVNLPSDWMKVAEVYMILTKSDMVRLPSALRNAMVEKFQEFDQYQLAKYNKPIIVKSRGVGEVKLSLKKMIRNLHISKPVDSVMCLLGKTYPLSASEFLESGLPGQWDPDMAGVRMRLPTPYTWETELSSTPKRNHVWAWQDLIHSGQLPYMAMLRNLRNLLIADIDNEHIGKVVEKLTTEKAVANSKQFPSAFMTAYQRLAMINEETEHSKSKKSGRQQSSKARKASKISFDELKRRRLMEALERAFDLSIRLNLPTISGSTLILVDSGSDENLQTIGTSSFSKDYLLAIMCMMACEDYDAYFLKERGSSEYLVAKRNKALMPGEGRVLQSVMDITVSSFQLEPQTKLVRALKIALEKWSLGNGDKALEFDWKQNRFMCGMCAVRSATFRKVLPENSIRLNLFQADTAVELDWIIKEIVINRKKYTSMVVIGGGSNIGEGFRNVITRQIGPINCVAVGYRENREGWLNIPTASESVIEVLAHLGNGSLVQQVETIDRQLDLSLKPAKGILASGVVPKNMATSEVKALSGGGGGSVMAVQVFVSSTFQDMYGERDLISGLVFPALRKKLSKLDYPVLLNEIDLRWGVPLEFSQTGDCLRVCLEKVVTSDYLILLIGERYGWSPSEEVIRNLPPKLLNEVLKIYRKGMSVTEMEARLFFEMRPQNRKNLMCFLRDPSSLNGVPRHLRDVFVQSGSHESQKLEEFKNFLKENGLIQLNAYPASFTGVVSSMPMMGDLTVLAETIFKCLYTAIGKQVHLNASVKHQLTGGSEESGAAIPVGYLEAIGASVVPRQLREVLQALLVDLPTLGAQVKLSRSASGRGLKRPYKNSSKKAAPMDGTVLCISGSYGSGKTTLVCALAVALSTSNWTPELESAGTCSMFEVSESYRKDLLVYIHLTLGAYSSTTMHSGLTLCAIPQMTQLNQLLQAWNARIVSELRHLCCEDRSAVETKLDALEEEYSRGCDLAKSIDVFGQLVEMIGIYTRNNYVFIVDSVDHLVPENLSWIPAVIPHNVRFVLTLNGTSKAARTLHLRSDCLSVTMSELSRNERAAAVRCYFAQYGKVLSESGFGNQLSRVIGKRDSNLPLYLRMACDELRLYSNFDTLDSDLKSLPDRLPDLVAHIVARASVACGENLVKTALACILCSRHAPFPAQLQRMINLWLFAACEEADPGAVAFFNTEEEEDIPVDDGSVEHPVLSTMALNVLLGQLQPLLVGFESIDGSTRGLSESDDPSVEHEIDATELNFFAANGLRLCSAEVAKVIRRLCFESASYFNRLSASRRLGYMKSDVSSKKCGENSKPPRLDWTPSELQTYRLLLCENFDSLRDKVYYAFHAKKLGIVLSSLSSISYVQQKALNNDIDGLIEEYVGFDTADPETSGAWLEMVEKEKSMLAILRDFVFKFGHGVLRKYPHLTGQLLLINLPGYCQDSMKTQLERIVGANTKLAVSPYIALSSNQLHGMEMVCRPGALMSASCVASDGVRFIACGDNNGSIILLDMSCGKVLNTLYGHSGRVNAVTFIRAENRRVSARCSLLYSVSADASACVWKLVPSGDDGKGLLGVRLARIAGEHSRGITACEWDVQRMRLFTAGLDGYVRVFTIHASLSGDADGDSSSASGLDLESFQRSSGYFSTDKQPINAMVLVKDKVVVGCWNGTVWVFDTEPAPPCKGTHQVLLVGSDYGSCKSLRRDEHYYSEYAGVRGRHVAITSLAYSGPEWDVLACADYIGEVTLVNASTLQCIIRLDRDHKLIPHHVSSRLCFIKQSETGDCLLAQTGSPESLVGSIVLWNVSQSQKEVCVFEAQLTSPPVCIAKSLSVSITIIGDDWGGIGYIMNHSKEPRHSLYVSPHKIRVQALDCAFVPNSTSFALIGWGGANGNVSFLSMSMMMSHLQGSRRSAVLGKPYHLWSHSSGENTSFAESSGGTLSLSISSEGGFGVSGGGDGVCCFYKLDCKKMGARGCDEESVEEVGRTAVHTAGVSSLTSTYNYAVSGGKDGLLVLYQFDGESQHWPVRVVDSIPQAHMDWITCLTMFKQSSERYVIVSGGNDHALGVWQIMNLPGDSFPSLSSVWFGTEHPQPLIAVSFKESLLISTSTDGTTVIWGITDSGVESKRKFILPEARQGGKLKVMNIGVCVYEEEPEEMDSEEADELGLGLLFGYEPESESRDRIVTVDEKKMDCNKYGRFTVGFMLPDGSFSLKTRHIFKPKFNVAFAGHANVLDGSTIHLCPGVENEGKSVLVSAGTSNDRVGEVCLWRLSSDGRISGGLKKQAAGAVTAITTCGKYILVGCDNGQISAYRIGDGCQVEFYGPPFARAIDDLLVDVDETGEMHGLVIIDGCAYEFDMEEDSPSMLGSSYWLNESISPSETNPFVYSVSYDRETKKLLCGTSDGNLRIGHFEVDSGTGESEVDLDKDTVASSLSVDPYPQIVTSVKKFNIGQHSTRYLGLVNGELRFFGTNGKALKNNEQLTNISSKDDLQVITYRKRDYLLVSGTVDAHYSAIHLYNDKLACLGEYKLRGGERITAFNMGFYDHEELGPDCCLLLLAGSDGILRYLKWNPENEQNGLKLIGCLPVGKVITKICRMTTSSFALGYANGDLGMYRFL</sequence>
<dbReference type="InterPro" id="IPR008858">
    <property type="entry name" value="TROVE_dom"/>
</dbReference>
<dbReference type="PANTHER" id="PTHR44791:SF1">
    <property type="entry name" value="TELOMERASE PROTEIN COMPONENT 1"/>
    <property type="match status" value="1"/>
</dbReference>
<organism evidence="5">
    <name type="scientific">Rodentolepis nana</name>
    <name type="common">Dwarf tapeworm</name>
    <name type="synonym">Hymenolepis nana</name>
    <dbReference type="NCBI Taxonomy" id="102285"/>
    <lineage>
        <taxon>Eukaryota</taxon>
        <taxon>Metazoa</taxon>
        <taxon>Spiralia</taxon>
        <taxon>Lophotrochozoa</taxon>
        <taxon>Platyhelminthes</taxon>
        <taxon>Cestoda</taxon>
        <taxon>Eucestoda</taxon>
        <taxon>Cyclophyllidea</taxon>
        <taxon>Hymenolepididae</taxon>
        <taxon>Rodentolepis</taxon>
    </lineage>
</organism>
<feature type="region of interest" description="Disordered" evidence="1">
    <location>
        <begin position="355"/>
        <end position="376"/>
    </location>
</feature>
<gene>
    <name evidence="3" type="ORF">HNAJ_LOCUS8017</name>
</gene>
<dbReference type="SUPFAM" id="SSF52540">
    <property type="entry name" value="P-loop containing nucleoside triphosphate hydrolases"/>
    <property type="match status" value="1"/>
</dbReference>
<name>A0A0R3TLB6_RODNA</name>
<dbReference type="SUPFAM" id="SSF140864">
    <property type="entry name" value="TROVE domain-like"/>
    <property type="match status" value="1"/>
</dbReference>
<dbReference type="InterPro" id="IPR015943">
    <property type="entry name" value="WD40/YVTN_repeat-like_dom_sf"/>
</dbReference>
<dbReference type="STRING" id="102285.A0A0R3TLB6"/>
<dbReference type="Pfam" id="PF05731">
    <property type="entry name" value="TROVE"/>
    <property type="match status" value="2"/>
</dbReference>
<evidence type="ECO:0000313" key="4">
    <source>
        <dbReference type="Proteomes" id="UP000278807"/>
    </source>
</evidence>
<keyword evidence="4" id="KW-1185">Reference proteome</keyword>
<dbReference type="PANTHER" id="PTHR44791">
    <property type="entry name" value="TELOMERASE PROTEIN COMPONENT 1 TEP1"/>
    <property type="match status" value="1"/>
</dbReference>
<proteinExistence type="predicted"/>
<protein>
    <submittedName>
        <fullName evidence="5">TROVE domain-containing protein</fullName>
    </submittedName>
</protein>
<evidence type="ECO:0000313" key="3">
    <source>
        <dbReference type="EMBL" id="VDO03877.1"/>
    </source>
</evidence>
<evidence type="ECO:0000313" key="5">
    <source>
        <dbReference type="WBParaSite" id="HNAJ_0000802101-mRNA-1"/>
    </source>
</evidence>
<dbReference type="InterPro" id="IPR027417">
    <property type="entry name" value="P-loop_NTPase"/>
</dbReference>
<dbReference type="GO" id="GO:0070034">
    <property type="term" value="F:telomerase RNA binding"/>
    <property type="evidence" value="ECO:0007669"/>
    <property type="project" value="TreeGrafter"/>
</dbReference>
<dbReference type="InterPro" id="IPR025139">
    <property type="entry name" value="DUF4062"/>
</dbReference>
<dbReference type="InterPro" id="IPR001680">
    <property type="entry name" value="WD40_rpt"/>
</dbReference>
<dbReference type="WBParaSite" id="HNAJ_0000802101-mRNA-1">
    <property type="protein sequence ID" value="HNAJ_0000802101-mRNA-1"/>
    <property type="gene ID" value="HNAJ_0000802101"/>
</dbReference>
<dbReference type="GO" id="GO:0003720">
    <property type="term" value="F:telomerase activity"/>
    <property type="evidence" value="ECO:0007669"/>
    <property type="project" value="TreeGrafter"/>
</dbReference>
<evidence type="ECO:0000259" key="2">
    <source>
        <dbReference type="PROSITE" id="PS50988"/>
    </source>
</evidence>
<dbReference type="Gene3D" id="2.130.10.10">
    <property type="entry name" value="YVTN repeat-like/Quinoprotein amine dehydrogenase"/>
    <property type="match status" value="2"/>
</dbReference>
<dbReference type="Pfam" id="PF00400">
    <property type="entry name" value="WD40"/>
    <property type="match status" value="1"/>
</dbReference>
<dbReference type="InterPro" id="IPR036322">
    <property type="entry name" value="WD40_repeat_dom_sf"/>
</dbReference>
<dbReference type="OrthoDB" id="427368at2759"/>
<reference evidence="5" key="1">
    <citation type="submission" date="2016-04" db="UniProtKB">
        <authorList>
            <consortium name="WormBaseParasite"/>
        </authorList>
    </citation>
    <scope>IDENTIFICATION</scope>
</reference>
<reference evidence="3 4" key="2">
    <citation type="submission" date="2018-11" db="EMBL/GenBank/DDBJ databases">
        <authorList>
            <consortium name="Pathogen Informatics"/>
        </authorList>
    </citation>
    <scope>NUCLEOTIDE SEQUENCE [LARGE SCALE GENOMIC DNA]</scope>
</reference>
<dbReference type="SUPFAM" id="SSF50978">
    <property type="entry name" value="WD40 repeat-like"/>
    <property type="match status" value="4"/>
</dbReference>
<dbReference type="InterPro" id="IPR037214">
    <property type="entry name" value="TROVE_dom_sf"/>
</dbReference>
<feature type="domain" description="TROVE" evidence="2">
    <location>
        <begin position="36"/>
        <end position="409"/>
    </location>
</feature>
<accession>A0A0R3TLB6</accession>
<evidence type="ECO:0000256" key="1">
    <source>
        <dbReference type="SAM" id="MobiDB-lite"/>
    </source>
</evidence>
<dbReference type="Proteomes" id="UP000278807">
    <property type="component" value="Unassembled WGS sequence"/>
</dbReference>
<dbReference type="PROSITE" id="PS50988">
    <property type="entry name" value="TROVE"/>
    <property type="match status" value="1"/>
</dbReference>
<dbReference type="GO" id="GO:0000722">
    <property type="term" value="P:telomere maintenance via recombination"/>
    <property type="evidence" value="ECO:0007669"/>
    <property type="project" value="TreeGrafter"/>
</dbReference>
<dbReference type="GO" id="GO:0005697">
    <property type="term" value="C:telomerase holoenzyme complex"/>
    <property type="evidence" value="ECO:0007669"/>
    <property type="project" value="TreeGrafter"/>
</dbReference>